<evidence type="ECO:0008006" key="6">
    <source>
        <dbReference type="Google" id="ProtNLM"/>
    </source>
</evidence>
<dbReference type="OrthoDB" id="8442777at2"/>
<evidence type="ECO:0000256" key="2">
    <source>
        <dbReference type="ARBA" id="ARBA00022801"/>
    </source>
</evidence>
<keyword evidence="3" id="KW-0443">Lipid metabolism</keyword>
<accession>A0A1Z4LQ48</accession>
<sequence length="192" mass="22246">MNYLAHLFLSDGTPESLIGNLLGDFVKGSIENIYSLKVIEGIYLHRKVDSFTDSHPIFRSSKRLIGVDRRRFSGIMIDVFYDHFLANNWSSYSSVPLSDFTNNVYQVLQDNQKILPERLKHILPDMIAHDWLASYRETSTINRAINGISHRIKRKNNLFGGVEELFFNYQQLQADFSKFFPELIDYTLTVSS</sequence>
<dbReference type="PANTHER" id="PTHR38764">
    <property type="entry name" value="ACYL CARRIER PROTEIN PHOSPHODIESTERASE"/>
    <property type="match status" value="1"/>
</dbReference>
<dbReference type="PIRSF" id="PIRSF011489">
    <property type="entry name" value="DUF479"/>
    <property type="match status" value="1"/>
</dbReference>
<dbReference type="Pfam" id="PF04336">
    <property type="entry name" value="ACP_PD"/>
    <property type="match status" value="1"/>
</dbReference>
<dbReference type="InterPro" id="IPR007431">
    <property type="entry name" value="ACP_PD"/>
</dbReference>
<evidence type="ECO:0000256" key="1">
    <source>
        <dbReference type="ARBA" id="ARBA00022516"/>
    </source>
</evidence>
<proteinExistence type="predicted"/>
<dbReference type="GO" id="GO:0008770">
    <property type="term" value="F:[acyl-carrier-protein] phosphodiesterase activity"/>
    <property type="evidence" value="ECO:0007669"/>
    <property type="project" value="InterPro"/>
</dbReference>
<evidence type="ECO:0000313" key="5">
    <source>
        <dbReference type="Proteomes" id="UP000218418"/>
    </source>
</evidence>
<dbReference type="GO" id="GO:0006633">
    <property type="term" value="P:fatty acid biosynthetic process"/>
    <property type="evidence" value="ECO:0007669"/>
    <property type="project" value="InterPro"/>
</dbReference>
<gene>
    <name evidence="4" type="ORF">NIES267_28640</name>
</gene>
<keyword evidence="5" id="KW-1185">Reference proteome</keyword>
<keyword evidence="2" id="KW-0378">Hydrolase</keyword>
<dbReference type="Proteomes" id="UP000218418">
    <property type="component" value="Chromosome"/>
</dbReference>
<reference evidence="4 5" key="1">
    <citation type="submission" date="2017-06" db="EMBL/GenBank/DDBJ databases">
        <title>Genome sequencing of cyanobaciteial culture collection at National Institute for Environmental Studies (NIES).</title>
        <authorList>
            <person name="Hirose Y."/>
            <person name="Shimura Y."/>
            <person name="Fujisawa T."/>
            <person name="Nakamura Y."/>
            <person name="Kawachi M."/>
        </authorList>
    </citation>
    <scope>NUCLEOTIDE SEQUENCE [LARGE SCALE GENOMIC DNA]</scope>
    <source>
        <strain evidence="4 5">NIES-267</strain>
    </source>
</reference>
<dbReference type="AlphaFoldDB" id="A0A1Z4LQ48"/>
<evidence type="ECO:0000313" key="4">
    <source>
        <dbReference type="EMBL" id="BAY83376.1"/>
    </source>
</evidence>
<keyword evidence="1" id="KW-0444">Lipid biosynthesis</keyword>
<dbReference type="EMBL" id="AP018227">
    <property type="protein sequence ID" value="BAY83376.1"/>
    <property type="molecule type" value="Genomic_DNA"/>
</dbReference>
<evidence type="ECO:0000256" key="3">
    <source>
        <dbReference type="ARBA" id="ARBA00023098"/>
    </source>
</evidence>
<name>A0A1Z4LQ48_9CYAN</name>
<protein>
    <recommendedName>
        <fullName evidence="6">Acyl carrier protein phosphodiesterase</fullName>
    </recommendedName>
</protein>
<organism evidence="4 5">
    <name type="scientific">Calothrix parasitica NIES-267</name>
    <dbReference type="NCBI Taxonomy" id="1973488"/>
    <lineage>
        <taxon>Bacteria</taxon>
        <taxon>Bacillati</taxon>
        <taxon>Cyanobacteriota</taxon>
        <taxon>Cyanophyceae</taxon>
        <taxon>Nostocales</taxon>
        <taxon>Calotrichaceae</taxon>
        <taxon>Calothrix</taxon>
    </lineage>
</organism>
<dbReference type="PANTHER" id="PTHR38764:SF1">
    <property type="entry name" value="ACYL CARRIER PROTEIN PHOSPHODIESTERASE"/>
    <property type="match status" value="1"/>
</dbReference>